<dbReference type="Gene3D" id="3.30.565.10">
    <property type="entry name" value="Histidine kinase-like ATPase, C-terminal domain"/>
    <property type="match status" value="1"/>
</dbReference>
<comment type="catalytic activity">
    <reaction evidence="1">
        <text>ATP + protein L-histidine = ADP + protein N-phospho-L-histidine.</text>
        <dbReference type="EC" id="2.7.13.3"/>
    </reaction>
</comment>
<gene>
    <name evidence="9" type="ORF">LCGC14_0573750</name>
</gene>
<dbReference type="InterPro" id="IPR050980">
    <property type="entry name" value="2C_sensor_his_kinase"/>
</dbReference>
<proteinExistence type="predicted"/>
<evidence type="ECO:0000256" key="4">
    <source>
        <dbReference type="ARBA" id="ARBA00022741"/>
    </source>
</evidence>
<dbReference type="AlphaFoldDB" id="A0A0F9U4U7"/>
<evidence type="ECO:0000256" key="1">
    <source>
        <dbReference type="ARBA" id="ARBA00000085"/>
    </source>
</evidence>
<feature type="region of interest" description="Disordered" evidence="7">
    <location>
        <begin position="1"/>
        <end position="22"/>
    </location>
</feature>
<keyword evidence="5" id="KW-0418">Kinase</keyword>
<feature type="compositionally biased region" description="Basic and acidic residues" evidence="7">
    <location>
        <begin position="1"/>
        <end position="16"/>
    </location>
</feature>
<reference evidence="9" key="1">
    <citation type="journal article" date="2015" name="Nature">
        <title>Complex archaea that bridge the gap between prokaryotes and eukaryotes.</title>
        <authorList>
            <person name="Spang A."/>
            <person name="Saw J.H."/>
            <person name="Jorgensen S.L."/>
            <person name="Zaremba-Niedzwiedzka K."/>
            <person name="Martijn J."/>
            <person name="Lind A.E."/>
            <person name="van Eijk R."/>
            <person name="Schleper C."/>
            <person name="Guy L."/>
            <person name="Ettema T.J."/>
        </authorList>
    </citation>
    <scope>NUCLEOTIDE SEQUENCE</scope>
</reference>
<organism evidence="9">
    <name type="scientific">marine sediment metagenome</name>
    <dbReference type="NCBI Taxonomy" id="412755"/>
    <lineage>
        <taxon>unclassified sequences</taxon>
        <taxon>metagenomes</taxon>
        <taxon>ecological metagenomes</taxon>
    </lineage>
</organism>
<evidence type="ECO:0000259" key="8">
    <source>
        <dbReference type="PROSITE" id="PS50109"/>
    </source>
</evidence>
<dbReference type="PROSITE" id="PS50109">
    <property type="entry name" value="HIS_KIN"/>
    <property type="match status" value="1"/>
</dbReference>
<keyword evidence="6" id="KW-0067">ATP-binding</keyword>
<dbReference type="EMBL" id="LAZR01000850">
    <property type="protein sequence ID" value="KKN56291.1"/>
    <property type="molecule type" value="Genomic_DNA"/>
</dbReference>
<dbReference type="InterPro" id="IPR004358">
    <property type="entry name" value="Sig_transdc_His_kin-like_C"/>
</dbReference>
<dbReference type="EC" id="2.7.13.3" evidence="2"/>
<dbReference type="InterPro" id="IPR005467">
    <property type="entry name" value="His_kinase_dom"/>
</dbReference>
<evidence type="ECO:0000256" key="7">
    <source>
        <dbReference type="SAM" id="MobiDB-lite"/>
    </source>
</evidence>
<evidence type="ECO:0000256" key="3">
    <source>
        <dbReference type="ARBA" id="ARBA00022679"/>
    </source>
</evidence>
<accession>A0A0F9U4U7</accession>
<dbReference type="InterPro" id="IPR036890">
    <property type="entry name" value="HATPase_C_sf"/>
</dbReference>
<evidence type="ECO:0000256" key="6">
    <source>
        <dbReference type="ARBA" id="ARBA00022840"/>
    </source>
</evidence>
<dbReference type="PANTHER" id="PTHR44936">
    <property type="entry name" value="SENSOR PROTEIN CREC"/>
    <property type="match status" value="1"/>
</dbReference>
<dbReference type="SMART" id="SM00387">
    <property type="entry name" value="HATPase_c"/>
    <property type="match status" value="1"/>
</dbReference>
<evidence type="ECO:0000313" key="9">
    <source>
        <dbReference type="EMBL" id="KKN56291.1"/>
    </source>
</evidence>
<feature type="domain" description="Histidine kinase" evidence="8">
    <location>
        <begin position="1"/>
        <end position="81"/>
    </location>
</feature>
<dbReference type="PRINTS" id="PR00344">
    <property type="entry name" value="BCTRLSENSOR"/>
</dbReference>
<protein>
    <recommendedName>
        <fullName evidence="2">histidine kinase</fullName>
        <ecNumber evidence="2">2.7.13.3</ecNumber>
    </recommendedName>
</protein>
<keyword evidence="4" id="KW-0547">Nucleotide-binding</keyword>
<evidence type="ECO:0000256" key="5">
    <source>
        <dbReference type="ARBA" id="ARBA00022777"/>
    </source>
</evidence>
<dbReference type="SUPFAM" id="SSF55874">
    <property type="entry name" value="ATPase domain of HSP90 chaperone/DNA topoisomerase II/histidine kinase"/>
    <property type="match status" value="1"/>
</dbReference>
<keyword evidence="3" id="KW-0808">Transferase</keyword>
<dbReference type="Pfam" id="PF02518">
    <property type="entry name" value="HATPase_c"/>
    <property type="match status" value="1"/>
</dbReference>
<sequence>MSLHRDATEWEVRVDDDGPGIVPEHREAVLEPFYSTRPAGEGTGLGLAVVSSVLKEHGGRIEIGTNESGGCKMSLFWPVETSA</sequence>
<dbReference type="GO" id="GO:0005524">
    <property type="term" value="F:ATP binding"/>
    <property type="evidence" value="ECO:0007669"/>
    <property type="project" value="UniProtKB-KW"/>
</dbReference>
<evidence type="ECO:0000256" key="2">
    <source>
        <dbReference type="ARBA" id="ARBA00012438"/>
    </source>
</evidence>
<comment type="caution">
    <text evidence="9">The sequence shown here is derived from an EMBL/GenBank/DDBJ whole genome shotgun (WGS) entry which is preliminary data.</text>
</comment>
<dbReference type="InterPro" id="IPR003594">
    <property type="entry name" value="HATPase_dom"/>
</dbReference>
<dbReference type="PANTHER" id="PTHR44936:SF10">
    <property type="entry name" value="SENSOR PROTEIN RSTB"/>
    <property type="match status" value="1"/>
</dbReference>
<dbReference type="GO" id="GO:0004673">
    <property type="term" value="F:protein histidine kinase activity"/>
    <property type="evidence" value="ECO:0007669"/>
    <property type="project" value="UniProtKB-EC"/>
</dbReference>
<name>A0A0F9U4U7_9ZZZZ</name>